<comment type="caution">
    <text evidence="2">The sequence shown here is derived from an EMBL/GenBank/DDBJ whole genome shotgun (WGS) entry which is preliminary data.</text>
</comment>
<proteinExistence type="predicted"/>
<protein>
    <submittedName>
        <fullName evidence="2">Uncharacterized protein</fullName>
    </submittedName>
</protein>
<reference evidence="2" key="1">
    <citation type="submission" date="2021-01" db="EMBL/GenBank/DDBJ databases">
        <title>Whole genome shotgun sequence of Actinoplanes nipponensis NBRC 14063.</title>
        <authorList>
            <person name="Komaki H."/>
            <person name="Tamura T."/>
        </authorList>
    </citation>
    <scope>NUCLEOTIDE SEQUENCE</scope>
    <source>
        <strain evidence="2">NBRC 14063</strain>
    </source>
</reference>
<dbReference type="RefSeq" id="WP_203774996.1">
    <property type="nucleotide sequence ID" value="NZ_BAAAYJ010000037.1"/>
</dbReference>
<feature type="region of interest" description="Disordered" evidence="1">
    <location>
        <begin position="159"/>
        <end position="192"/>
    </location>
</feature>
<dbReference type="Proteomes" id="UP000647172">
    <property type="component" value="Unassembled WGS sequence"/>
</dbReference>
<evidence type="ECO:0000256" key="1">
    <source>
        <dbReference type="SAM" id="MobiDB-lite"/>
    </source>
</evidence>
<gene>
    <name evidence="2" type="ORF">Ani05nite_66930</name>
</gene>
<keyword evidence="3" id="KW-1185">Reference proteome</keyword>
<feature type="compositionally biased region" description="Basic and acidic residues" evidence="1">
    <location>
        <begin position="174"/>
        <end position="192"/>
    </location>
</feature>
<dbReference type="AlphaFoldDB" id="A0A919JLD9"/>
<name>A0A919JLD9_9ACTN</name>
<evidence type="ECO:0000313" key="2">
    <source>
        <dbReference type="EMBL" id="GIE53159.1"/>
    </source>
</evidence>
<dbReference type="EMBL" id="BOMQ01000079">
    <property type="protein sequence ID" value="GIE53159.1"/>
    <property type="molecule type" value="Genomic_DNA"/>
</dbReference>
<sequence length="192" mass="21641">MTITLTVDRRFPARTGYAVKLLHEAIHDVQRAVNTLDLCADAPHWPAARHLSTWGAPRWVEIVHQFRSHAEDACACNPHDRRQAADLTGAWLHLWTQALCHIERPDRYDKYAVLRALYVVRDFADHLATAEAFPILAYDPLAAAAISSDDLPIWHQVEHDNQPDNFAPSGDTSEGDRTERLPAHHGHGDPPF</sequence>
<accession>A0A919JLD9</accession>
<evidence type="ECO:0000313" key="3">
    <source>
        <dbReference type="Proteomes" id="UP000647172"/>
    </source>
</evidence>
<organism evidence="2 3">
    <name type="scientific">Actinoplanes nipponensis</name>
    <dbReference type="NCBI Taxonomy" id="135950"/>
    <lineage>
        <taxon>Bacteria</taxon>
        <taxon>Bacillati</taxon>
        <taxon>Actinomycetota</taxon>
        <taxon>Actinomycetes</taxon>
        <taxon>Micromonosporales</taxon>
        <taxon>Micromonosporaceae</taxon>
        <taxon>Actinoplanes</taxon>
    </lineage>
</organism>